<protein>
    <submittedName>
        <fullName evidence="1">Uncharacterized protein</fullName>
    </submittedName>
</protein>
<accession>A0AAD5H045</accession>
<comment type="caution">
    <text evidence="1">The sequence shown here is derived from an EMBL/GenBank/DDBJ whole genome shotgun (WGS) entry which is preliminary data.</text>
</comment>
<proteinExistence type="predicted"/>
<dbReference type="EMBL" id="JADXDR010000107">
    <property type="protein sequence ID" value="KAI7839091.1"/>
    <property type="molecule type" value="Genomic_DNA"/>
</dbReference>
<sequence length="286" mass="31405">MMVAAPDSQLTRVAQRVAQAVAEEAAAAGFGQHVLSQGWHLLVLSESDPDASYYVAEQYHNALVINQQLLQSYKRHSSHPEEALMGQLALLMSHHLAQHVGEPLLWSGLLCPCPTAARVWLAKAAGEQVGMHLAAAHLSQEMMWRMELEGNEIAARVLLRAGVPPELVTAGYEAKQRRMAVAARTGPQQSAGQRDAAAVSADADKVERKEIKYETNGLIDHLNMMEGFGETLSPADFFARLPSRLYAWPEGCPKEWRKELAACLCDKRPPLSVRTTYMREVAACGL</sequence>
<dbReference type="AlphaFoldDB" id="A0AAD5H045"/>
<evidence type="ECO:0000313" key="2">
    <source>
        <dbReference type="Proteomes" id="UP001205105"/>
    </source>
</evidence>
<evidence type="ECO:0000313" key="1">
    <source>
        <dbReference type="EMBL" id="KAI7839091.1"/>
    </source>
</evidence>
<keyword evidence="2" id="KW-1185">Reference proteome</keyword>
<gene>
    <name evidence="1" type="ORF">COHA_007098</name>
</gene>
<organism evidence="1 2">
    <name type="scientific">Chlorella ohadii</name>
    <dbReference type="NCBI Taxonomy" id="2649997"/>
    <lineage>
        <taxon>Eukaryota</taxon>
        <taxon>Viridiplantae</taxon>
        <taxon>Chlorophyta</taxon>
        <taxon>core chlorophytes</taxon>
        <taxon>Trebouxiophyceae</taxon>
        <taxon>Chlorellales</taxon>
        <taxon>Chlorellaceae</taxon>
        <taxon>Chlorella clade</taxon>
        <taxon>Chlorella</taxon>
    </lineage>
</organism>
<dbReference type="Proteomes" id="UP001205105">
    <property type="component" value="Unassembled WGS sequence"/>
</dbReference>
<reference evidence="1" key="1">
    <citation type="submission" date="2020-11" db="EMBL/GenBank/DDBJ databases">
        <title>Chlorella ohadii genome sequencing and assembly.</title>
        <authorList>
            <person name="Murik O."/>
            <person name="Treves H."/>
            <person name="Kedem I."/>
            <person name="Shotland Y."/>
            <person name="Kaplan A."/>
        </authorList>
    </citation>
    <scope>NUCLEOTIDE SEQUENCE</scope>
    <source>
        <strain evidence="1">1</strain>
    </source>
</reference>
<name>A0AAD5H045_9CHLO</name>